<comment type="caution">
    <text evidence="2">The sequence shown here is derived from an EMBL/GenBank/DDBJ whole genome shotgun (WGS) entry which is preliminary data.</text>
</comment>
<proteinExistence type="predicted"/>
<organism evidence="2 3">
    <name type="scientific">Senna tora</name>
    <dbReference type="NCBI Taxonomy" id="362788"/>
    <lineage>
        <taxon>Eukaryota</taxon>
        <taxon>Viridiplantae</taxon>
        <taxon>Streptophyta</taxon>
        <taxon>Embryophyta</taxon>
        <taxon>Tracheophyta</taxon>
        <taxon>Spermatophyta</taxon>
        <taxon>Magnoliopsida</taxon>
        <taxon>eudicotyledons</taxon>
        <taxon>Gunneridae</taxon>
        <taxon>Pentapetalae</taxon>
        <taxon>rosids</taxon>
        <taxon>fabids</taxon>
        <taxon>Fabales</taxon>
        <taxon>Fabaceae</taxon>
        <taxon>Caesalpinioideae</taxon>
        <taxon>Cassia clade</taxon>
        <taxon>Senna</taxon>
    </lineage>
</organism>
<sequence>MIVSIVENTDTTLAAVPLSSHNSTGAGEGKSKRKSKPMTTSVLVGDSSICFEYLNTLL</sequence>
<keyword evidence="3" id="KW-1185">Reference proteome</keyword>
<dbReference type="EMBL" id="JAAIUW010000009">
    <property type="protein sequence ID" value="KAF7814551.1"/>
    <property type="molecule type" value="Genomic_DNA"/>
</dbReference>
<reference evidence="2" key="1">
    <citation type="submission" date="2020-09" db="EMBL/GenBank/DDBJ databases">
        <title>Genome-Enabled Discovery of Anthraquinone Biosynthesis in Senna tora.</title>
        <authorList>
            <person name="Kang S.-H."/>
            <person name="Pandey R.P."/>
            <person name="Lee C.-M."/>
            <person name="Sim J.-S."/>
            <person name="Jeong J.-T."/>
            <person name="Choi B.-S."/>
            <person name="Jung M."/>
            <person name="Ginzburg D."/>
            <person name="Zhao K."/>
            <person name="Won S.Y."/>
            <person name="Oh T.-J."/>
            <person name="Yu Y."/>
            <person name="Kim N.-H."/>
            <person name="Lee O.R."/>
            <person name="Lee T.-H."/>
            <person name="Bashyal P."/>
            <person name="Kim T.-S."/>
            <person name="Lee W.-H."/>
            <person name="Kawkins C."/>
            <person name="Kim C.-K."/>
            <person name="Kim J.S."/>
            <person name="Ahn B.O."/>
            <person name="Rhee S.Y."/>
            <person name="Sohng J.K."/>
        </authorList>
    </citation>
    <scope>NUCLEOTIDE SEQUENCE</scope>
    <source>
        <tissue evidence="2">Leaf</tissue>
    </source>
</reference>
<gene>
    <name evidence="2" type="ORF">G2W53_028520</name>
</gene>
<dbReference type="AlphaFoldDB" id="A0A834WCX1"/>
<feature type="region of interest" description="Disordered" evidence="1">
    <location>
        <begin position="16"/>
        <end position="39"/>
    </location>
</feature>
<name>A0A834WCX1_9FABA</name>
<accession>A0A834WCX1</accession>
<evidence type="ECO:0000313" key="3">
    <source>
        <dbReference type="Proteomes" id="UP000634136"/>
    </source>
</evidence>
<protein>
    <submittedName>
        <fullName evidence="2">Uncharacterized protein</fullName>
    </submittedName>
</protein>
<evidence type="ECO:0000256" key="1">
    <source>
        <dbReference type="SAM" id="MobiDB-lite"/>
    </source>
</evidence>
<evidence type="ECO:0000313" key="2">
    <source>
        <dbReference type="EMBL" id="KAF7814551.1"/>
    </source>
</evidence>
<dbReference type="Proteomes" id="UP000634136">
    <property type="component" value="Unassembled WGS sequence"/>
</dbReference>